<feature type="compositionally biased region" description="Low complexity" evidence="1">
    <location>
        <begin position="127"/>
        <end position="142"/>
    </location>
</feature>
<evidence type="ECO:0008006" key="4">
    <source>
        <dbReference type="Google" id="ProtNLM"/>
    </source>
</evidence>
<dbReference type="RefSeq" id="WP_344652782.1">
    <property type="nucleotide sequence ID" value="NZ_BAAAGX010000028.1"/>
</dbReference>
<feature type="region of interest" description="Disordered" evidence="1">
    <location>
        <begin position="95"/>
        <end position="180"/>
    </location>
</feature>
<gene>
    <name evidence="2" type="ORF">GCM10009539_65320</name>
</gene>
<comment type="caution">
    <text evidence="2">The sequence shown here is derived from an EMBL/GenBank/DDBJ whole genome shotgun (WGS) entry which is preliminary data.</text>
</comment>
<feature type="compositionally biased region" description="Polar residues" evidence="1">
    <location>
        <begin position="169"/>
        <end position="180"/>
    </location>
</feature>
<protein>
    <recommendedName>
        <fullName evidence="4">Ribosomal protein L7/L12 C-terminal domain-containing protein</fullName>
    </recommendedName>
</protein>
<evidence type="ECO:0000256" key="1">
    <source>
        <dbReference type="SAM" id="MobiDB-lite"/>
    </source>
</evidence>
<evidence type="ECO:0000313" key="3">
    <source>
        <dbReference type="Proteomes" id="UP001500967"/>
    </source>
</evidence>
<dbReference type="Proteomes" id="UP001500967">
    <property type="component" value="Unassembled WGS sequence"/>
</dbReference>
<accession>A0ABN0V0T1</accession>
<reference evidence="2 3" key="1">
    <citation type="journal article" date="2019" name="Int. J. Syst. Evol. Microbiol.">
        <title>The Global Catalogue of Microorganisms (GCM) 10K type strain sequencing project: providing services to taxonomists for standard genome sequencing and annotation.</title>
        <authorList>
            <consortium name="The Broad Institute Genomics Platform"/>
            <consortium name="The Broad Institute Genome Sequencing Center for Infectious Disease"/>
            <person name="Wu L."/>
            <person name="Ma J."/>
        </authorList>
    </citation>
    <scope>NUCLEOTIDE SEQUENCE [LARGE SCALE GENOMIC DNA]</scope>
    <source>
        <strain evidence="2 3">JCM 10425</strain>
    </source>
</reference>
<dbReference type="EMBL" id="BAAAGX010000028">
    <property type="protein sequence ID" value="GAA0269124.1"/>
    <property type="molecule type" value="Genomic_DNA"/>
</dbReference>
<evidence type="ECO:0000313" key="2">
    <source>
        <dbReference type="EMBL" id="GAA0269124.1"/>
    </source>
</evidence>
<feature type="compositionally biased region" description="Low complexity" evidence="1">
    <location>
        <begin position="104"/>
        <end position="114"/>
    </location>
</feature>
<dbReference type="InterPro" id="IPR014719">
    <property type="entry name" value="Ribosomal_bL12_C/ClpS-like"/>
</dbReference>
<feature type="compositionally biased region" description="Pro residues" evidence="1">
    <location>
        <begin position="115"/>
        <end position="126"/>
    </location>
</feature>
<proteinExistence type="predicted"/>
<sequence length="180" mass="18404">MDNVLLVALAIAVIGLGLIAAALAGRDRWDHRTARQLASVERKLDAVLGHLGVDVDELSYPEVERLLGEGKTVRAIKEYRKVTGAGLADAKAEVERLERRRVSRSAPAAANTPAPNSPAPNSPAPDAPAAATAASGPADATSVPVDKAPVPEAETAGAQPDETALPAGATQTATTPNAAR</sequence>
<name>A0ABN0V0T1_9ACTN</name>
<keyword evidence="3" id="KW-1185">Reference proteome</keyword>
<organism evidence="2 3">
    <name type="scientific">Cryptosporangium japonicum</name>
    <dbReference type="NCBI Taxonomy" id="80872"/>
    <lineage>
        <taxon>Bacteria</taxon>
        <taxon>Bacillati</taxon>
        <taxon>Actinomycetota</taxon>
        <taxon>Actinomycetes</taxon>
        <taxon>Cryptosporangiales</taxon>
        <taxon>Cryptosporangiaceae</taxon>
        <taxon>Cryptosporangium</taxon>
    </lineage>
</organism>
<dbReference type="Gene3D" id="3.30.1390.10">
    <property type="match status" value="1"/>
</dbReference>